<dbReference type="SUPFAM" id="SSF52317">
    <property type="entry name" value="Class I glutamine amidotransferase-like"/>
    <property type="match status" value="1"/>
</dbReference>
<name>A0A7W5HC66_9BURK</name>
<evidence type="ECO:0000256" key="1">
    <source>
        <dbReference type="ARBA" id="ARBA00023015"/>
    </source>
</evidence>
<dbReference type="InterPro" id="IPR002818">
    <property type="entry name" value="DJ-1/PfpI"/>
</dbReference>
<dbReference type="GO" id="GO:0003700">
    <property type="term" value="F:DNA-binding transcription factor activity"/>
    <property type="evidence" value="ECO:0007669"/>
    <property type="project" value="InterPro"/>
</dbReference>
<reference evidence="4 5" key="1">
    <citation type="submission" date="2020-08" db="EMBL/GenBank/DDBJ databases">
        <title>Genomic Encyclopedia of Type Strains, Phase III (KMG-III): the genomes of soil and plant-associated and newly described type strains.</title>
        <authorList>
            <person name="Whitman W."/>
        </authorList>
    </citation>
    <scope>NUCLEOTIDE SEQUENCE [LARGE SCALE GENOMIC DNA]</scope>
    <source>
        <strain evidence="4 5">CECT 7753</strain>
    </source>
</reference>
<dbReference type="Gene3D" id="3.40.50.880">
    <property type="match status" value="1"/>
</dbReference>
<evidence type="ECO:0000256" key="2">
    <source>
        <dbReference type="ARBA" id="ARBA00023163"/>
    </source>
</evidence>
<evidence type="ECO:0000313" key="5">
    <source>
        <dbReference type="Proteomes" id="UP000584325"/>
    </source>
</evidence>
<dbReference type="SMART" id="SM00342">
    <property type="entry name" value="HTH_ARAC"/>
    <property type="match status" value="1"/>
</dbReference>
<dbReference type="PANTHER" id="PTHR43130">
    <property type="entry name" value="ARAC-FAMILY TRANSCRIPTIONAL REGULATOR"/>
    <property type="match status" value="1"/>
</dbReference>
<organism evidence="4 5">
    <name type="scientific">Pseudoduganella umbonata</name>
    <dbReference type="NCBI Taxonomy" id="864828"/>
    <lineage>
        <taxon>Bacteria</taxon>
        <taxon>Pseudomonadati</taxon>
        <taxon>Pseudomonadota</taxon>
        <taxon>Betaproteobacteria</taxon>
        <taxon>Burkholderiales</taxon>
        <taxon>Oxalobacteraceae</taxon>
        <taxon>Telluria group</taxon>
        <taxon>Pseudoduganella</taxon>
    </lineage>
</organism>
<dbReference type="CDD" id="cd03137">
    <property type="entry name" value="GATase1_AraC_1"/>
    <property type="match status" value="1"/>
</dbReference>
<sequence>MIRTIGIFVFPGFSTIDLAVMTVFEIANRQPGGPYYRLELLSDRDGIVASGAGAMVHARAWRESDRTFDTILLLSTHQPMPGDADIVASLRHAGAAARRTGTVCSGMRLMAATGLLDGRRVTTHWSRTGDLQAKFPKLKVQPDQIHVRDGNHWSCSGMTASVDMALAMVEEDLGPGIALTVARVMVVYHWRSGAHTQASTLLDMAPKTSRIQAALTYARQNLRRPLTVDTLAEHAGLSRRHFTRLFRAETGQSPARAIEELRAEAARALLEGGTLSLEAIARETGFNGAEQMRQALFRVFGQTPQALRRRA</sequence>
<keyword evidence="1" id="KW-0805">Transcription regulation</keyword>
<protein>
    <submittedName>
        <fullName evidence="4">Transcriptional regulator GlxA family with amidase domain</fullName>
    </submittedName>
</protein>
<dbReference type="AlphaFoldDB" id="A0A7W5HC66"/>
<feature type="domain" description="HTH araC/xylS-type" evidence="3">
    <location>
        <begin position="212"/>
        <end position="310"/>
    </location>
</feature>
<dbReference type="RefSeq" id="WP_175424767.1">
    <property type="nucleotide sequence ID" value="NZ_CP040017.1"/>
</dbReference>
<dbReference type="Pfam" id="PF12833">
    <property type="entry name" value="HTH_18"/>
    <property type="match status" value="1"/>
</dbReference>
<dbReference type="GO" id="GO:0043565">
    <property type="term" value="F:sequence-specific DNA binding"/>
    <property type="evidence" value="ECO:0007669"/>
    <property type="project" value="InterPro"/>
</dbReference>
<keyword evidence="2" id="KW-0804">Transcription</keyword>
<comment type="caution">
    <text evidence="4">The sequence shown here is derived from an EMBL/GenBank/DDBJ whole genome shotgun (WGS) entry which is preliminary data.</text>
</comment>
<dbReference type="Proteomes" id="UP000584325">
    <property type="component" value="Unassembled WGS sequence"/>
</dbReference>
<dbReference type="PANTHER" id="PTHR43130:SF3">
    <property type="entry name" value="HTH-TYPE TRANSCRIPTIONAL REGULATOR RV1931C"/>
    <property type="match status" value="1"/>
</dbReference>
<dbReference type="SUPFAM" id="SSF46689">
    <property type="entry name" value="Homeodomain-like"/>
    <property type="match status" value="2"/>
</dbReference>
<accession>A0A7W5HC66</accession>
<dbReference type="InterPro" id="IPR009057">
    <property type="entry name" value="Homeodomain-like_sf"/>
</dbReference>
<dbReference type="InterPro" id="IPR029062">
    <property type="entry name" value="Class_I_gatase-like"/>
</dbReference>
<dbReference type="PROSITE" id="PS01124">
    <property type="entry name" value="HTH_ARAC_FAMILY_2"/>
    <property type="match status" value="1"/>
</dbReference>
<gene>
    <name evidence="4" type="ORF">FHS02_002100</name>
</gene>
<proteinExistence type="predicted"/>
<dbReference type="InterPro" id="IPR018060">
    <property type="entry name" value="HTH_AraC"/>
</dbReference>
<dbReference type="Gene3D" id="1.10.10.60">
    <property type="entry name" value="Homeodomain-like"/>
    <property type="match status" value="1"/>
</dbReference>
<dbReference type="EMBL" id="JACHXS010000003">
    <property type="protein sequence ID" value="MBB3221293.1"/>
    <property type="molecule type" value="Genomic_DNA"/>
</dbReference>
<dbReference type="Pfam" id="PF01965">
    <property type="entry name" value="DJ-1_PfpI"/>
    <property type="match status" value="1"/>
</dbReference>
<evidence type="ECO:0000259" key="3">
    <source>
        <dbReference type="PROSITE" id="PS01124"/>
    </source>
</evidence>
<dbReference type="InterPro" id="IPR052158">
    <property type="entry name" value="INH-QAR"/>
</dbReference>
<evidence type="ECO:0000313" key="4">
    <source>
        <dbReference type="EMBL" id="MBB3221293.1"/>
    </source>
</evidence>